<dbReference type="AlphaFoldDB" id="A0A285ZWV1"/>
<feature type="compositionally biased region" description="Basic and acidic residues" evidence="1">
    <location>
        <begin position="7"/>
        <end position="18"/>
    </location>
</feature>
<proteinExistence type="predicted"/>
<organism evidence="2 3">
    <name type="scientific">Pedobacter xixiisoli</name>
    <dbReference type="NCBI Taxonomy" id="1476464"/>
    <lineage>
        <taxon>Bacteria</taxon>
        <taxon>Pseudomonadati</taxon>
        <taxon>Bacteroidota</taxon>
        <taxon>Sphingobacteriia</taxon>
        <taxon>Sphingobacteriales</taxon>
        <taxon>Sphingobacteriaceae</taxon>
        <taxon>Pedobacter</taxon>
    </lineage>
</organism>
<gene>
    <name evidence="2" type="ORF">SAMN06297358_1421</name>
</gene>
<protein>
    <submittedName>
        <fullName evidence="2">Uncharacterized protein</fullName>
    </submittedName>
</protein>
<dbReference type="Proteomes" id="UP000219281">
    <property type="component" value="Unassembled WGS sequence"/>
</dbReference>
<dbReference type="RefSeq" id="WP_097130325.1">
    <property type="nucleotide sequence ID" value="NZ_OCMT01000002.1"/>
</dbReference>
<feature type="compositionally biased region" description="Basic and acidic residues" evidence="1">
    <location>
        <begin position="25"/>
        <end position="70"/>
    </location>
</feature>
<feature type="region of interest" description="Disordered" evidence="1">
    <location>
        <begin position="1"/>
        <end position="116"/>
    </location>
</feature>
<keyword evidence="3" id="KW-1185">Reference proteome</keyword>
<feature type="compositionally biased region" description="Polar residues" evidence="1">
    <location>
        <begin position="81"/>
        <end position="90"/>
    </location>
</feature>
<evidence type="ECO:0000256" key="1">
    <source>
        <dbReference type="SAM" id="MobiDB-lite"/>
    </source>
</evidence>
<evidence type="ECO:0000313" key="3">
    <source>
        <dbReference type="Proteomes" id="UP000219281"/>
    </source>
</evidence>
<name>A0A285ZWV1_9SPHI</name>
<dbReference type="OrthoDB" id="772941at2"/>
<sequence length="116" mass="13140">MEIQFEQNRDFNQSHREGNQQTNRKSGEPQGREGDPNQRLVKREELDTDEKVLDRRPADVQEEKANETGNEKSSAIAGVQDDQQNSTRGSSKPLGENAIQKTEIKSKESEENNGNE</sequence>
<reference evidence="3" key="1">
    <citation type="submission" date="2017-09" db="EMBL/GenBank/DDBJ databases">
        <authorList>
            <person name="Varghese N."/>
            <person name="Submissions S."/>
        </authorList>
    </citation>
    <scope>NUCLEOTIDE SEQUENCE [LARGE SCALE GENOMIC DNA]</scope>
    <source>
        <strain evidence="3">CGMCC 1.12803</strain>
    </source>
</reference>
<evidence type="ECO:0000313" key="2">
    <source>
        <dbReference type="EMBL" id="SOD14134.1"/>
    </source>
</evidence>
<dbReference type="EMBL" id="OCMT01000002">
    <property type="protein sequence ID" value="SOD14134.1"/>
    <property type="molecule type" value="Genomic_DNA"/>
</dbReference>
<accession>A0A285ZWV1</accession>